<name>A0A7W3TQI2_9LACO</name>
<dbReference type="AlphaFoldDB" id="A0A7W3TQI2"/>
<feature type="coiled-coil region" evidence="1">
    <location>
        <begin position="1"/>
        <end position="42"/>
    </location>
</feature>
<protein>
    <submittedName>
        <fullName evidence="3">Uncharacterized protein</fullName>
    </submittedName>
</protein>
<dbReference type="EMBL" id="JACIVC010000043">
    <property type="protein sequence ID" value="MBB1069047.1"/>
    <property type="molecule type" value="Genomic_DNA"/>
</dbReference>
<feature type="compositionally biased region" description="Basic and acidic residues" evidence="2">
    <location>
        <begin position="137"/>
        <end position="153"/>
    </location>
</feature>
<evidence type="ECO:0000256" key="1">
    <source>
        <dbReference type="SAM" id="Coils"/>
    </source>
</evidence>
<feature type="region of interest" description="Disordered" evidence="2">
    <location>
        <begin position="118"/>
        <end position="159"/>
    </location>
</feature>
<sequence length="159" mass="17828">MADLKAALTQAQKTYEQAQKSYEKLNQKYHDAKAAVISAQNTFAGVQTIGDRTTITTSSQLLKNVQDNLDRISANLLVARGNLKAARNNLENAKKAVEVEKKNNQPLRQSTFTTISTSYGKIKLSKEPEPAKPTPKKQSDTETVKMTRAEYRKKMNQRK</sequence>
<dbReference type="RefSeq" id="WP_182597715.1">
    <property type="nucleotide sequence ID" value="NZ_JACIVC010000043.1"/>
</dbReference>
<dbReference type="Proteomes" id="UP000518316">
    <property type="component" value="Unassembled WGS sequence"/>
</dbReference>
<evidence type="ECO:0000256" key="2">
    <source>
        <dbReference type="SAM" id="MobiDB-lite"/>
    </source>
</evidence>
<gene>
    <name evidence="3" type="ORF">H5S40_02535</name>
</gene>
<keyword evidence="1" id="KW-0175">Coiled coil</keyword>
<comment type="caution">
    <text evidence="3">The sequence shown here is derived from an EMBL/GenBank/DDBJ whole genome shotgun (WGS) entry which is preliminary data.</text>
</comment>
<reference evidence="3 4" key="1">
    <citation type="submission" date="2020-07" db="EMBL/GenBank/DDBJ databases">
        <title>Description of Limosilactobacillus balticus sp. nov., Limosilactobacillus agrestis sp. nov., Limosilactobacillus albertensis sp. nov., Limosilactobacillus rudii sp. nov., Limosilactobacillus fastidiosus sp. nov., five novel Limosilactobacillus species isolated from the vertebrate gastrointestinal tract, and proposal of 6 subspecies of Limosilactobacillus reuteri adapted to the gastrointestinal tract of specific vertebrate hosts.</title>
        <authorList>
            <person name="Li F."/>
            <person name="Cheng C."/>
            <person name="Zheng J."/>
            <person name="Quevedo R.M."/>
            <person name="Li J."/>
            <person name="Roos S."/>
            <person name="Gaenzle M.G."/>
            <person name="Walter J."/>
        </authorList>
    </citation>
    <scope>NUCLEOTIDE SEQUENCE [LARGE SCALE GENOMIC DNA]</scope>
    <source>
        <strain evidence="3 4">RRLNB_1_1</strain>
    </source>
</reference>
<evidence type="ECO:0000313" key="4">
    <source>
        <dbReference type="Proteomes" id="UP000518316"/>
    </source>
</evidence>
<feature type="coiled-coil region" evidence="1">
    <location>
        <begin position="76"/>
        <end position="103"/>
    </location>
</feature>
<keyword evidence="4" id="KW-1185">Reference proteome</keyword>
<evidence type="ECO:0000313" key="3">
    <source>
        <dbReference type="EMBL" id="MBB1069047.1"/>
    </source>
</evidence>
<proteinExistence type="predicted"/>
<dbReference type="Gene3D" id="1.20.120.330">
    <property type="entry name" value="Nucleotidyltransferases domain 2"/>
    <property type="match status" value="1"/>
</dbReference>
<accession>A0A7W3TQI2</accession>
<organism evidence="3 4">
    <name type="scientific">Limosilactobacillus albertensis</name>
    <dbReference type="NCBI Taxonomy" id="2759752"/>
    <lineage>
        <taxon>Bacteria</taxon>
        <taxon>Bacillati</taxon>
        <taxon>Bacillota</taxon>
        <taxon>Bacilli</taxon>
        <taxon>Lactobacillales</taxon>
        <taxon>Lactobacillaceae</taxon>
        <taxon>Limosilactobacillus</taxon>
    </lineage>
</organism>